<name>A0ABV8GMQ9_9ACTN</name>
<organism evidence="1 2">
    <name type="scientific">Nonomuraea purpurea</name>
    <dbReference type="NCBI Taxonomy" id="1849276"/>
    <lineage>
        <taxon>Bacteria</taxon>
        <taxon>Bacillati</taxon>
        <taxon>Actinomycetota</taxon>
        <taxon>Actinomycetes</taxon>
        <taxon>Streptosporangiales</taxon>
        <taxon>Streptosporangiaceae</taxon>
        <taxon>Nonomuraea</taxon>
    </lineage>
</organism>
<evidence type="ECO:0000313" key="2">
    <source>
        <dbReference type="Proteomes" id="UP001595851"/>
    </source>
</evidence>
<protein>
    <recommendedName>
        <fullName evidence="3">DUF2613 family protein</fullName>
    </recommendedName>
</protein>
<proteinExistence type="predicted"/>
<accession>A0ABV8GMQ9</accession>
<evidence type="ECO:0000313" key="1">
    <source>
        <dbReference type="EMBL" id="MFC4013469.1"/>
    </source>
</evidence>
<gene>
    <name evidence="1" type="ORF">ACFOY2_40015</name>
</gene>
<keyword evidence="2" id="KW-1185">Reference proteome</keyword>
<dbReference type="EMBL" id="JBHSBI010000027">
    <property type="protein sequence ID" value="MFC4013469.1"/>
    <property type="molecule type" value="Genomic_DNA"/>
</dbReference>
<dbReference type="RefSeq" id="WP_379533324.1">
    <property type="nucleotide sequence ID" value="NZ_JBHSBI010000027.1"/>
</dbReference>
<reference evidence="2" key="1">
    <citation type="journal article" date="2019" name="Int. J. Syst. Evol. Microbiol.">
        <title>The Global Catalogue of Microorganisms (GCM) 10K type strain sequencing project: providing services to taxonomists for standard genome sequencing and annotation.</title>
        <authorList>
            <consortium name="The Broad Institute Genomics Platform"/>
            <consortium name="The Broad Institute Genome Sequencing Center for Infectious Disease"/>
            <person name="Wu L."/>
            <person name="Ma J."/>
        </authorList>
    </citation>
    <scope>NUCLEOTIDE SEQUENCE [LARGE SCALE GENOMIC DNA]</scope>
    <source>
        <strain evidence="2">TBRC 1276</strain>
    </source>
</reference>
<evidence type="ECO:0008006" key="3">
    <source>
        <dbReference type="Google" id="ProtNLM"/>
    </source>
</evidence>
<comment type="caution">
    <text evidence="1">The sequence shown here is derived from an EMBL/GenBank/DDBJ whole genome shotgun (WGS) entry which is preliminary data.</text>
</comment>
<sequence length="52" mass="5066">MKPLALGVITGVLVATIAASLVFALTDRGSASSGGSPALPALTTQVKELVDG</sequence>
<dbReference type="Proteomes" id="UP001595851">
    <property type="component" value="Unassembled WGS sequence"/>
</dbReference>